<organism evidence="1 2">
    <name type="scientific">Burkholderia gladioli (strain BSR3)</name>
    <dbReference type="NCBI Taxonomy" id="999541"/>
    <lineage>
        <taxon>Bacteria</taxon>
        <taxon>Pseudomonadati</taxon>
        <taxon>Pseudomonadota</taxon>
        <taxon>Betaproteobacteria</taxon>
        <taxon>Burkholderiales</taxon>
        <taxon>Burkholderiaceae</taxon>
        <taxon>Burkholderia</taxon>
    </lineage>
</organism>
<evidence type="ECO:0000313" key="2">
    <source>
        <dbReference type="Proteomes" id="UP000008316"/>
    </source>
</evidence>
<sequence>MEHSSIQVHVAQEHSRANVSGDVIVQVPSLFIGNLPINTPPALLLEFLVDLILKRSHPRS</sequence>
<dbReference type="AlphaFoldDB" id="F2L9U2"/>
<keyword evidence="2" id="KW-1185">Reference proteome</keyword>
<name>F2L9U2_BURGS</name>
<reference evidence="1 2" key="1">
    <citation type="journal article" date="2011" name="J. Bacteriol.">
        <title>Complete genome sequence of Burkholderia gladioli BSR3.</title>
        <authorList>
            <person name="Seo Y.S."/>
            <person name="Lim J."/>
            <person name="Choi B.S."/>
            <person name="Kim H."/>
            <person name="Goo E."/>
            <person name="Lee B."/>
            <person name="Lim J.S."/>
            <person name="Choi I.Y."/>
            <person name="Moon J.S."/>
            <person name="Kim J."/>
            <person name="Hwang I."/>
        </authorList>
    </citation>
    <scope>NUCLEOTIDE SEQUENCE [LARGE SCALE GENOMIC DNA]</scope>
    <source>
        <strain evidence="1 2">BSR3</strain>
    </source>
</reference>
<proteinExistence type="predicted"/>
<accession>F2L9U2</accession>
<gene>
    <name evidence="1" type="ordered locus">bgla_1g14150</name>
</gene>
<protein>
    <submittedName>
        <fullName evidence="1">Uncharacterized protein</fullName>
    </submittedName>
</protein>
<evidence type="ECO:0000313" key="1">
    <source>
        <dbReference type="EMBL" id="AEA60089.1"/>
    </source>
</evidence>
<dbReference type="Proteomes" id="UP000008316">
    <property type="component" value="Chromosome 1"/>
</dbReference>
<dbReference type="KEGG" id="bgd:bgla_1g14150"/>
<dbReference type="HOGENOM" id="CLU_2932342_0_0_4"/>
<dbReference type="EMBL" id="CP002599">
    <property type="protein sequence ID" value="AEA60089.1"/>
    <property type="molecule type" value="Genomic_DNA"/>
</dbReference>